<accession>A0AAE9Z8V0</accession>
<dbReference type="EMBL" id="CP059733">
    <property type="protein sequence ID" value="WDE08195.1"/>
    <property type="molecule type" value="Genomic_DNA"/>
</dbReference>
<dbReference type="NCBIfam" id="TIGR02595">
    <property type="entry name" value="PEP_CTERM"/>
    <property type="match status" value="1"/>
</dbReference>
<evidence type="ECO:0000259" key="1">
    <source>
        <dbReference type="Pfam" id="PF07589"/>
    </source>
</evidence>
<dbReference type="KEGG" id="tvd:SG34_009335"/>
<reference evidence="2 3" key="2">
    <citation type="journal article" date="2022" name="Mar. Drugs">
        <title>Bioassay-Guided Fractionation Leads to the Detection of Cholic Acid Generated by the Rare Thalassomonas sp.</title>
        <authorList>
            <person name="Pheiffer F."/>
            <person name="Schneider Y.K."/>
            <person name="Hansen E.H."/>
            <person name="Andersen J.H."/>
            <person name="Isaksson J."/>
            <person name="Busche T."/>
            <person name="R C."/>
            <person name="Kalinowski J."/>
            <person name="Zyl L.V."/>
            <person name="Trindade M."/>
        </authorList>
    </citation>
    <scope>NUCLEOTIDE SEQUENCE [LARGE SCALE GENOMIC DNA]</scope>
    <source>
        <strain evidence="2 3">XOM25</strain>
    </source>
</reference>
<organism evidence="2 3">
    <name type="scientific">Thalassomonas viridans</name>
    <dbReference type="NCBI Taxonomy" id="137584"/>
    <lineage>
        <taxon>Bacteria</taxon>
        <taxon>Pseudomonadati</taxon>
        <taxon>Pseudomonadota</taxon>
        <taxon>Gammaproteobacteria</taxon>
        <taxon>Alteromonadales</taxon>
        <taxon>Colwelliaceae</taxon>
        <taxon>Thalassomonas</taxon>
    </lineage>
</organism>
<reference evidence="2 3" key="1">
    <citation type="journal article" date="2015" name="Genome Announc.">
        <title>Draft Genome Sequences of Marine Isolates of Thalassomonas viridans and Thalassomonas actiniarum.</title>
        <authorList>
            <person name="Olonade I."/>
            <person name="van Zyl L.J."/>
            <person name="Trindade M."/>
        </authorList>
    </citation>
    <scope>NUCLEOTIDE SEQUENCE [LARGE SCALE GENOMIC DNA]</scope>
    <source>
        <strain evidence="2 3">XOM25</strain>
    </source>
</reference>
<evidence type="ECO:0000313" key="2">
    <source>
        <dbReference type="EMBL" id="WDE08195.1"/>
    </source>
</evidence>
<dbReference type="InterPro" id="IPR013424">
    <property type="entry name" value="Ice-binding_C"/>
</dbReference>
<dbReference type="Proteomes" id="UP000032352">
    <property type="component" value="Chromosome"/>
</dbReference>
<proteinExistence type="predicted"/>
<sequence length="251" mass="26718">MSQGYDIAAMVDELAGVNVTTRLLYNQTYNDFDQFDQIWVYDLSTAADNNSHQMANYQGIADWYNGRNAQNLIADGRILSSSPSYTSSGGRSAEDLWIQNYAQQLDGVGGGLVLGTDHSDYNRGINVINSLIGIAGFNGNYYSSPYQAVVDPESPFYIDSLDSCDLSAGEQCINDNSSTGFAPSGLQANGQFLTPVAYHGSVDQAYNAVAVSSTLGSVTFGTEVPEPGGLALLGLGLAGIGFRSRKAQKKA</sequence>
<keyword evidence="3" id="KW-1185">Reference proteome</keyword>
<protein>
    <submittedName>
        <fullName evidence="2">PEP-CTERM sorting domain-containing protein</fullName>
    </submittedName>
</protein>
<gene>
    <name evidence="2" type="ORF">SG34_009335</name>
</gene>
<name>A0AAE9Z8V0_9GAMM</name>
<dbReference type="AlphaFoldDB" id="A0AAE9Z8V0"/>
<feature type="domain" description="Ice-binding protein C-terminal" evidence="1">
    <location>
        <begin position="224"/>
        <end position="246"/>
    </location>
</feature>
<evidence type="ECO:0000313" key="3">
    <source>
        <dbReference type="Proteomes" id="UP000032352"/>
    </source>
</evidence>
<dbReference type="Pfam" id="PF07589">
    <property type="entry name" value="PEP-CTERM"/>
    <property type="match status" value="1"/>
</dbReference>